<keyword evidence="1" id="KW-0472">Membrane</keyword>
<keyword evidence="3" id="KW-1185">Reference proteome</keyword>
<feature type="transmembrane region" description="Helical" evidence="1">
    <location>
        <begin position="123"/>
        <end position="142"/>
    </location>
</feature>
<sequence>MFAEFIAEQARPFFDYLKLAVDTTFRPIKVAHQINLGDREDFKYRLTFFLAICALWISLQTFAAAYLDVDVMPARIDTFWQYLQPILAGSMFLLLYLPMRILRWTRLKFSEYFQAAAMSMGPGLFQQPFILLPAFLVVGIYGHPNANDPAIQGILNQPGAEALSLCAPDFSSLMCLNSFGSVAPETAWTGDFILLINLIFLVPVVMLIKHATGIAYWKQAASFAIILMVIAGVGLAIENLYT</sequence>
<feature type="transmembrane region" description="Helical" evidence="1">
    <location>
        <begin position="46"/>
        <end position="67"/>
    </location>
</feature>
<dbReference type="KEGG" id="fil:BN1229_v1_2155"/>
<reference evidence="3" key="1">
    <citation type="submission" date="2015-02" db="EMBL/GenBank/DDBJ databases">
        <authorList>
            <person name="Chooi Y.-H."/>
        </authorList>
    </citation>
    <scope>NUCLEOTIDE SEQUENCE [LARGE SCALE GENOMIC DNA]</scope>
    <source>
        <strain evidence="3">strain Y</strain>
    </source>
</reference>
<keyword evidence="1" id="KW-0812">Transmembrane</keyword>
<evidence type="ECO:0000313" key="2">
    <source>
        <dbReference type="EMBL" id="CPR19414.1"/>
    </source>
</evidence>
<accession>A0A0D6JG70</accession>
<feature type="transmembrane region" description="Helical" evidence="1">
    <location>
        <begin position="187"/>
        <end position="208"/>
    </location>
</feature>
<protein>
    <submittedName>
        <fullName evidence="2">Uncharacterized protein</fullName>
    </submittedName>
</protein>
<feature type="transmembrane region" description="Helical" evidence="1">
    <location>
        <begin position="220"/>
        <end position="237"/>
    </location>
</feature>
<gene>
    <name evidence="2" type="ORF">YBN1229_v1_2155</name>
</gene>
<evidence type="ECO:0000256" key="1">
    <source>
        <dbReference type="SAM" id="Phobius"/>
    </source>
</evidence>
<dbReference type="Proteomes" id="UP000033187">
    <property type="component" value="Chromosome 1"/>
</dbReference>
<dbReference type="EMBL" id="LN829119">
    <property type="protein sequence ID" value="CPR19414.1"/>
    <property type="molecule type" value="Genomic_DNA"/>
</dbReference>
<feature type="transmembrane region" description="Helical" evidence="1">
    <location>
        <begin position="79"/>
        <end position="102"/>
    </location>
</feature>
<proteinExistence type="predicted"/>
<dbReference type="AlphaFoldDB" id="A0A0D6JG70"/>
<dbReference type="RefSeq" id="WP_046478178.1">
    <property type="nucleotide sequence ID" value="NZ_LN829118.1"/>
</dbReference>
<dbReference type="KEGG" id="fiy:BN1229_v1_2155"/>
<name>A0A0D6JG70_9HYPH</name>
<evidence type="ECO:0000313" key="3">
    <source>
        <dbReference type="Proteomes" id="UP000033187"/>
    </source>
</evidence>
<organism evidence="2 3">
    <name type="scientific">Candidatus Filomicrobium marinum</name>
    <dbReference type="NCBI Taxonomy" id="1608628"/>
    <lineage>
        <taxon>Bacteria</taxon>
        <taxon>Pseudomonadati</taxon>
        <taxon>Pseudomonadota</taxon>
        <taxon>Alphaproteobacteria</taxon>
        <taxon>Hyphomicrobiales</taxon>
        <taxon>Hyphomicrobiaceae</taxon>
        <taxon>Filomicrobium</taxon>
    </lineage>
</organism>
<keyword evidence="1" id="KW-1133">Transmembrane helix</keyword>